<accession>A0ABW2DTY3</accession>
<evidence type="ECO:0000256" key="1">
    <source>
        <dbReference type="SAM" id="SignalP"/>
    </source>
</evidence>
<comment type="caution">
    <text evidence="2">The sequence shown here is derived from an EMBL/GenBank/DDBJ whole genome shotgun (WGS) entry which is preliminary data.</text>
</comment>
<keyword evidence="1" id="KW-0732">Signal</keyword>
<feature type="chain" id="PRO_5046203669" evidence="1">
    <location>
        <begin position="19"/>
        <end position="197"/>
    </location>
</feature>
<dbReference type="Proteomes" id="UP001596405">
    <property type="component" value="Unassembled WGS sequence"/>
</dbReference>
<organism evidence="2 3">
    <name type="scientific">Rufibacter roseus</name>
    <dbReference type="NCBI Taxonomy" id="1567108"/>
    <lineage>
        <taxon>Bacteria</taxon>
        <taxon>Pseudomonadati</taxon>
        <taxon>Bacteroidota</taxon>
        <taxon>Cytophagia</taxon>
        <taxon>Cytophagales</taxon>
        <taxon>Hymenobacteraceae</taxon>
        <taxon>Rufibacter</taxon>
    </lineage>
</organism>
<gene>
    <name evidence="2" type="ORF">ACFQHR_21000</name>
</gene>
<evidence type="ECO:0000313" key="2">
    <source>
        <dbReference type="EMBL" id="MFC7000124.1"/>
    </source>
</evidence>
<proteinExistence type="predicted"/>
<evidence type="ECO:0000313" key="3">
    <source>
        <dbReference type="Proteomes" id="UP001596405"/>
    </source>
</evidence>
<dbReference type="RefSeq" id="WP_066624679.1">
    <property type="nucleotide sequence ID" value="NZ_JBHSYQ010000016.1"/>
</dbReference>
<reference evidence="3" key="1">
    <citation type="journal article" date="2019" name="Int. J. Syst. Evol. Microbiol.">
        <title>The Global Catalogue of Microorganisms (GCM) 10K type strain sequencing project: providing services to taxonomists for standard genome sequencing and annotation.</title>
        <authorList>
            <consortium name="The Broad Institute Genomics Platform"/>
            <consortium name="The Broad Institute Genome Sequencing Center for Infectious Disease"/>
            <person name="Wu L."/>
            <person name="Ma J."/>
        </authorList>
    </citation>
    <scope>NUCLEOTIDE SEQUENCE [LARGE SCALE GENOMIC DNA]</scope>
    <source>
        <strain evidence="3">CGMCC 4.7393</strain>
    </source>
</reference>
<protein>
    <submittedName>
        <fullName evidence="2">Uncharacterized protein</fullName>
    </submittedName>
</protein>
<name>A0ABW2DTY3_9BACT</name>
<feature type="signal peptide" evidence="1">
    <location>
        <begin position="1"/>
        <end position="18"/>
    </location>
</feature>
<dbReference type="EMBL" id="JBHSYQ010000016">
    <property type="protein sequence ID" value="MFC7000124.1"/>
    <property type="molecule type" value="Genomic_DNA"/>
</dbReference>
<keyword evidence="3" id="KW-1185">Reference proteome</keyword>
<sequence>MKIYVLAFLLLASLNSLGQIPEIISNTNHQEKKASLVYHAFNGQYDFVLAFTEDSYWGRDRQQYQILALKDGQWYFINLKSKKRKNGDYSKPKINIKKIARDEPDKLVRQLGEIGFWGLSSSTINTTRIKLNDSTETYYHTSDGISYKFEIFNRNDYRIIEAENPDRLLERMPEIKQRQTFVRGRDTFKKLIKNYGT</sequence>